<dbReference type="InterPro" id="IPR011669">
    <property type="entry name" value="DgcN-like"/>
</dbReference>
<evidence type="ECO:0000313" key="3">
    <source>
        <dbReference type="EMBL" id="TDZ49219.1"/>
    </source>
</evidence>
<feature type="domain" description="D-glutamate N-acetyltransferase-like N-terminal" evidence="2">
    <location>
        <begin position="70"/>
        <end position="166"/>
    </location>
</feature>
<reference evidence="3 4" key="1">
    <citation type="journal article" date="2019" name="Sci. Rep.">
        <title>Extended insight into the Mycobacterium chelonae-abscessus complex through whole genome sequencing of Mycobacterium salmoniphilum outbreak and Mycobacterium salmoniphilum-like strains.</title>
        <authorList>
            <person name="Behra P.R.K."/>
            <person name="Das S."/>
            <person name="Pettersson B.M.F."/>
            <person name="Shirreff L."/>
            <person name="DuCote T."/>
            <person name="Jacobsson K.G."/>
            <person name="Ennis D.G."/>
            <person name="Kirsebom L.A."/>
        </authorList>
    </citation>
    <scope>NUCLEOTIDE SEQUENCE [LARGE SCALE GENOMIC DNA]</scope>
    <source>
        <strain evidence="3 4">CCUG 63697</strain>
    </source>
</reference>
<dbReference type="SUPFAM" id="SSF52540">
    <property type="entry name" value="P-loop containing nucleoside triphosphate hydrolases"/>
    <property type="match status" value="1"/>
</dbReference>
<dbReference type="Pfam" id="PF07755">
    <property type="entry name" value="DUF1611"/>
    <property type="match status" value="1"/>
</dbReference>
<dbReference type="InterPro" id="IPR035402">
    <property type="entry name" value="DgcN-like_N"/>
</dbReference>
<proteinExistence type="predicted"/>
<name>A0A4R8R4U6_9MYCO</name>
<evidence type="ECO:0008006" key="5">
    <source>
        <dbReference type="Google" id="ProtNLM"/>
    </source>
</evidence>
<dbReference type="AlphaFoldDB" id="A0A4R8R4U6"/>
<protein>
    <recommendedName>
        <fullName evidence="5">EBNA-1 nuclear protein</fullName>
    </recommendedName>
</protein>
<evidence type="ECO:0000259" key="1">
    <source>
        <dbReference type="Pfam" id="PF07755"/>
    </source>
</evidence>
<dbReference type="Gene3D" id="3.40.50.300">
    <property type="entry name" value="P-loop containing nucleotide triphosphate hydrolases"/>
    <property type="match status" value="1"/>
</dbReference>
<dbReference type="Gene3D" id="3.40.50.720">
    <property type="entry name" value="NAD(P)-binding Rossmann-like Domain"/>
    <property type="match status" value="1"/>
</dbReference>
<sequence>MSSLASGTPFLHASERSEGNLPAAPLQMPAGSTAIVYCEGQFGEQDGKTANGLVRHSEKYEILSVIDSLRAGVDAGQFLDDTANGIPVLASLAESIAHAGQVPDYLICGLAPADGLLSNAQRLVLLDGIARGMHIINGLHEFLNDDAEFVAAAVIAGVTITDVRQPKAKRDLHLFSGRIFDVTCPRIAILGTDGAIGKRTTATLLVQALNARGVKAVMVGTGQTTLIQGGKYGVALDALVPQFCSGEVEHQVVAAFEGEDPDVIVVEGQGALSHPAYITSAHILRGSRPAGVIVQHAPKRKVLGDFPMVTMPTAASEIALIEAFADTRVIGVTINHEEMTDEELKDAISEHHSELGLPVTDPLTRPSSDLVDMVLAAFPVLAGKLERKRAGKADTTTRV</sequence>
<feature type="domain" description="D-glutamate N-acetyltransferase-like C-terminal" evidence="1">
    <location>
        <begin position="174"/>
        <end position="371"/>
    </location>
</feature>
<organism evidence="3 4">
    <name type="scientific">Mycobacteroides franklinii</name>
    <dbReference type="NCBI Taxonomy" id="948102"/>
    <lineage>
        <taxon>Bacteria</taxon>
        <taxon>Bacillati</taxon>
        <taxon>Actinomycetota</taxon>
        <taxon>Actinomycetes</taxon>
        <taxon>Mycobacteriales</taxon>
        <taxon>Mycobacteriaceae</taxon>
        <taxon>Mycobacteroides</taxon>
    </lineage>
</organism>
<dbReference type="PANTHER" id="PTHR40690">
    <property type="entry name" value="GLL3100 PROTEIN"/>
    <property type="match status" value="1"/>
</dbReference>
<comment type="caution">
    <text evidence="3">The sequence shown here is derived from an EMBL/GenBank/DDBJ whole genome shotgun (WGS) entry which is preliminary data.</text>
</comment>
<dbReference type="Proteomes" id="UP000295165">
    <property type="component" value="Unassembled WGS sequence"/>
</dbReference>
<dbReference type="EMBL" id="PECC01000028">
    <property type="protein sequence ID" value="TDZ49219.1"/>
    <property type="molecule type" value="Genomic_DNA"/>
</dbReference>
<evidence type="ECO:0000259" key="2">
    <source>
        <dbReference type="Pfam" id="PF17396"/>
    </source>
</evidence>
<keyword evidence="4" id="KW-1185">Reference proteome</keyword>
<dbReference type="InterPro" id="IPR027417">
    <property type="entry name" value="P-loop_NTPase"/>
</dbReference>
<dbReference type="InterPro" id="IPR035086">
    <property type="entry name" value="DgcN-like_C"/>
</dbReference>
<dbReference type="PIRSF" id="PIRSF026760">
    <property type="entry name" value="UCP026760"/>
    <property type="match status" value="1"/>
</dbReference>
<dbReference type="Pfam" id="PF17396">
    <property type="entry name" value="DUF1611_N"/>
    <property type="match status" value="1"/>
</dbReference>
<accession>A0A4R8R4U6</accession>
<gene>
    <name evidence="3" type="ORF">CCUG63697_03755</name>
</gene>
<dbReference type="PANTHER" id="PTHR40690:SF1">
    <property type="entry name" value="DUF1611 DOMAIN-CONTAINING PROTEIN"/>
    <property type="match status" value="1"/>
</dbReference>
<evidence type="ECO:0000313" key="4">
    <source>
        <dbReference type="Proteomes" id="UP000295165"/>
    </source>
</evidence>